<evidence type="ECO:0000313" key="3">
    <source>
        <dbReference type="Proteomes" id="UP000011713"/>
    </source>
</evidence>
<feature type="region of interest" description="Disordered" evidence="1">
    <location>
        <begin position="169"/>
        <end position="192"/>
    </location>
</feature>
<feature type="compositionally biased region" description="Polar residues" evidence="1">
    <location>
        <begin position="24"/>
        <end position="39"/>
    </location>
</feature>
<reference evidence="3" key="1">
    <citation type="journal article" date="2010" name="Science">
        <title>Signatures of adaptation to obligate biotrophy in the Hyaloperonospora arabidopsidis genome.</title>
        <authorList>
            <person name="Baxter L."/>
            <person name="Tripathy S."/>
            <person name="Ishaque N."/>
            <person name="Boot N."/>
            <person name="Cabral A."/>
            <person name="Kemen E."/>
            <person name="Thines M."/>
            <person name="Ah-Fong A."/>
            <person name="Anderson R."/>
            <person name="Badejoko W."/>
            <person name="Bittner-Eddy P."/>
            <person name="Boore J.L."/>
            <person name="Chibucos M.C."/>
            <person name="Coates M."/>
            <person name="Dehal P."/>
            <person name="Delehaunty K."/>
            <person name="Dong S."/>
            <person name="Downton P."/>
            <person name="Dumas B."/>
            <person name="Fabro G."/>
            <person name="Fronick C."/>
            <person name="Fuerstenberg S.I."/>
            <person name="Fulton L."/>
            <person name="Gaulin E."/>
            <person name="Govers F."/>
            <person name="Hughes L."/>
            <person name="Humphray S."/>
            <person name="Jiang R.H."/>
            <person name="Judelson H."/>
            <person name="Kamoun S."/>
            <person name="Kyung K."/>
            <person name="Meijer H."/>
            <person name="Minx P."/>
            <person name="Morris P."/>
            <person name="Nelson J."/>
            <person name="Phuntumart V."/>
            <person name="Qutob D."/>
            <person name="Rehmany A."/>
            <person name="Rougon-Cardoso A."/>
            <person name="Ryden P."/>
            <person name="Torto-Alalibo T."/>
            <person name="Studholme D."/>
            <person name="Wang Y."/>
            <person name="Win J."/>
            <person name="Wood J."/>
            <person name="Clifton S.W."/>
            <person name="Rogers J."/>
            <person name="Van den Ackerveken G."/>
            <person name="Jones J.D."/>
            <person name="McDowell J.M."/>
            <person name="Beynon J."/>
            <person name="Tyler B.M."/>
        </authorList>
    </citation>
    <scope>NUCLEOTIDE SEQUENCE [LARGE SCALE GENOMIC DNA]</scope>
    <source>
        <strain evidence="3">Emoy2</strain>
    </source>
</reference>
<dbReference type="AlphaFoldDB" id="M4B511"/>
<name>M4B511_HYAAE</name>
<evidence type="ECO:0000313" key="2">
    <source>
        <dbReference type="EnsemblProtists" id="HpaP801361"/>
    </source>
</evidence>
<evidence type="ECO:0000256" key="1">
    <source>
        <dbReference type="SAM" id="MobiDB-lite"/>
    </source>
</evidence>
<dbReference type="HOGENOM" id="CLU_051764_3_1_1"/>
<keyword evidence="3" id="KW-1185">Reference proteome</keyword>
<protein>
    <submittedName>
        <fullName evidence="2">Uncharacterized protein</fullName>
    </submittedName>
</protein>
<feature type="compositionally biased region" description="Polar residues" evidence="1">
    <location>
        <begin position="1"/>
        <end position="11"/>
    </location>
</feature>
<sequence>MQADTQRNAQKCQRRTGNLAEGVPQTSMRVQTKSIHATSPDTDFDLCDDTASEASPCGTASFFAHRETQQGVGVYRVHEDLVSEVTRLRKSFDHVQTSLDQSVTEGKQLREILDQVQHAREQSSTEIAQLRKQMNRLGSIDSVDKRLRKVEYNLSRMDGQVELLTKMQLAGTTSHHQEKAPSYPREKDHNMA</sequence>
<dbReference type="Proteomes" id="UP000011713">
    <property type="component" value="Unassembled WGS sequence"/>
</dbReference>
<dbReference type="InParanoid" id="M4B511"/>
<dbReference type="EnsemblProtists" id="HpaT801361">
    <property type="protein sequence ID" value="HpaP801361"/>
    <property type="gene ID" value="HpaG801361"/>
</dbReference>
<feature type="region of interest" description="Disordered" evidence="1">
    <location>
        <begin position="1"/>
        <end position="39"/>
    </location>
</feature>
<feature type="compositionally biased region" description="Basic and acidic residues" evidence="1">
    <location>
        <begin position="175"/>
        <end position="192"/>
    </location>
</feature>
<accession>M4B511</accession>
<dbReference type="VEuPathDB" id="FungiDB:HpaG801361"/>
<reference evidence="2" key="2">
    <citation type="submission" date="2015-06" db="UniProtKB">
        <authorList>
            <consortium name="EnsemblProtists"/>
        </authorList>
    </citation>
    <scope>IDENTIFICATION</scope>
    <source>
        <strain evidence="2">Emoy2</strain>
    </source>
</reference>
<dbReference type="EMBL" id="JH598325">
    <property type="status" value="NOT_ANNOTATED_CDS"/>
    <property type="molecule type" value="Genomic_DNA"/>
</dbReference>
<proteinExistence type="predicted"/>
<organism evidence="2 3">
    <name type="scientific">Hyaloperonospora arabidopsidis (strain Emoy2)</name>
    <name type="common">Downy mildew agent</name>
    <name type="synonym">Peronospora arabidopsidis</name>
    <dbReference type="NCBI Taxonomy" id="559515"/>
    <lineage>
        <taxon>Eukaryota</taxon>
        <taxon>Sar</taxon>
        <taxon>Stramenopiles</taxon>
        <taxon>Oomycota</taxon>
        <taxon>Peronosporomycetes</taxon>
        <taxon>Peronosporales</taxon>
        <taxon>Peronosporaceae</taxon>
        <taxon>Hyaloperonospora</taxon>
    </lineage>
</organism>